<keyword evidence="2" id="KW-0378">Hydrolase</keyword>
<dbReference type="PANTHER" id="PTHR37017">
    <property type="entry name" value="AB HYDROLASE-1 DOMAIN-CONTAINING PROTEIN-RELATED"/>
    <property type="match status" value="1"/>
</dbReference>
<dbReference type="Pfam" id="PF12697">
    <property type="entry name" value="Abhydrolase_6"/>
    <property type="match status" value="1"/>
</dbReference>
<dbReference type="GO" id="GO:0016787">
    <property type="term" value="F:hydrolase activity"/>
    <property type="evidence" value="ECO:0007669"/>
    <property type="project" value="UniProtKB-KW"/>
</dbReference>
<dbReference type="RefSeq" id="WP_311634537.1">
    <property type="nucleotide sequence ID" value="NZ_JAVRFF010000007.1"/>
</dbReference>
<sequence length="287" mass="30471">MTDPSSSSSSSSRGTVVVFVHGAWHGSAQWAATQRALAGLGAASVAVDLPGHGFDAPLPSGYLQPGQPGLLTEKSALATVTMDDCAAAVLDTLRRVRHHRRVVLVAHSAGGGPASLAAERAPELVDEIVYLSAFVPAGRPRFSDYLDSPENATARGGRLNLGDPGELGAVRINPLSPDPAYVEELRQTHYHDTPVDRFDRWRSALSPDLPLAIPTTPVIVTARRWGRVPRTFLRCADDRALPAAVQDLMIAEADRAVPGNPFTVRTLPGSHSPFAARPRELAAALLP</sequence>
<gene>
    <name evidence="2" type="ORF">RM863_08070</name>
</gene>
<dbReference type="PANTHER" id="PTHR37017:SF11">
    <property type="entry name" value="ESTERASE_LIPASE_THIOESTERASE DOMAIN-CONTAINING PROTEIN"/>
    <property type="match status" value="1"/>
</dbReference>
<proteinExistence type="predicted"/>
<name>A0ABU2UGE5_9ACTN</name>
<dbReference type="InterPro" id="IPR000073">
    <property type="entry name" value="AB_hydrolase_1"/>
</dbReference>
<evidence type="ECO:0000313" key="3">
    <source>
        <dbReference type="Proteomes" id="UP001180489"/>
    </source>
</evidence>
<dbReference type="EMBL" id="JAVRFF010000007">
    <property type="protein sequence ID" value="MDT0472081.1"/>
    <property type="molecule type" value="Genomic_DNA"/>
</dbReference>
<accession>A0ABU2UGE5</accession>
<dbReference type="InterPro" id="IPR029058">
    <property type="entry name" value="AB_hydrolase_fold"/>
</dbReference>
<reference evidence="2" key="1">
    <citation type="submission" date="2024-05" db="EMBL/GenBank/DDBJ databases">
        <title>30 novel species of actinomycetes from the DSMZ collection.</title>
        <authorList>
            <person name="Nouioui I."/>
        </authorList>
    </citation>
    <scope>NUCLEOTIDE SEQUENCE</scope>
    <source>
        <strain evidence="2">DSM 41014</strain>
    </source>
</reference>
<dbReference type="InterPro" id="IPR052897">
    <property type="entry name" value="Sec-Metab_Biosynth_Hydrolase"/>
</dbReference>
<dbReference type="SUPFAM" id="SSF53474">
    <property type="entry name" value="alpha/beta-Hydrolases"/>
    <property type="match status" value="1"/>
</dbReference>
<protein>
    <submittedName>
        <fullName evidence="2">Alpha/beta fold hydrolase</fullName>
    </submittedName>
</protein>
<dbReference type="Gene3D" id="3.40.50.1820">
    <property type="entry name" value="alpha/beta hydrolase"/>
    <property type="match status" value="1"/>
</dbReference>
<feature type="domain" description="AB hydrolase-1" evidence="1">
    <location>
        <begin position="17"/>
        <end position="284"/>
    </location>
</feature>
<comment type="caution">
    <text evidence="2">The sequence shown here is derived from an EMBL/GenBank/DDBJ whole genome shotgun (WGS) entry which is preliminary data.</text>
</comment>
<dbReference type="Proteomes" id="UP001180489">
    <property type="component" value="Unassembled WGS sequence"/>
</dbReference>
<keyword evidence="3" id="KW-1185">Reference proteome</keyword>
<evidence type="ECO:0000313" key="2">
    <source>
        <dbReference type="EMBL" id="MDT0472081.1"/>
    </source>
</evidence>
<organism evidence="2 3">
    <name type="scientific">Streptomyces hintoniae</name>
    <dbReference type="NCBI Taxonomy" id="3075521"/>
    <lineage>
        <taxon>Bacteria</taxon>
        <taxon>Bacillati</taxon>
        <taxon>Actinomycetota</taxon>
        <taxon>Actinomycetes</taxon>
        <taxon>Kitasatosporales</taxon>
        <taxon>Streptomycetaceae</taxon>
        <taxon>Streptomyces</taxon>
    </lineage>
</organism>
<evidence type="ECO:0000259" key="1">
    <source>
        <dbReference type="Pfam" id="PF12697"/>
    </source>
</evidence>